<protein>
    <submittedName>
        <fullName evidence="4">Uncharacterized protein</fullName>
    </submittedName>
</protein>
<sequence>MKKLLFLLSNSVLFCLSALLIYNLNSQNNSNNILLKQENKQETDLSKIFNNQTYISIKSKDQNIDSQVLEALKLKYEGIDYSLLTINVEVSNNGGIDVLIAPKHGESKYTNKAKISCYIKKDLSVILKDNNDLGEIPINNVDEIKKYIKNKELLKTSFNDIDFYITNIREDSVKISATRIGDFFGEAFLKFNAKQKILSSAIYKPVLELKNLEKDFIVNILKDTYSSLRNENLDITIDQEKRKIIVKTIDSSQFVGTVTLKFNITKSIINKPLEPKTTIIDSNSTNLKTEPKKSEDKSNNNFIKNNNTLLTIPNKDLIKNNKNLNSSNKITGVIIGSTLGVVVLIGISVGSWFYFKKRR</sequence>
<dbReference type="HOGENOM" id="CLU_053127_0_0_14"/>
<evidence type="ECO:0000256" key="3">
    <source>
        <dbReference type="SAM" id="SignalP"/>
    </source>
</evidence>
<dbReference type="AlphaFoldDB" id="F4MQ93"/>
<keyword evidence="2" id="KW-0812">Transmembrane</keyword>
<evidence type="ECO:0000313" key="5">
    <source>
        <dbReference type="Proteomes" id="UP000010103"/>
    </source>
</evidence>
<evidence type="ECO:0000256" key="1">
    <source>
        <dbReference type="SAM" id="MobiDB-lite"/>
    </source>
</evidence>
<proteinExistence type="predicted"/>
<reference evidence="5" key="2">
    <citation type="journal article" date="2011" name="BMC Genomics">
        <title>Mycoplasma mycoides, from mycoides Small Colony to capri. A microevolutionary perspective.</title>
        <authorList>
            <person name="Thiaucourt F."/>
            <person name="Manso-Silvan L."/>
            <person name="Salah W."/>
            <person name="Barbe V."/>
            <person name="Berger A."/>
            <person name="Jacob D."/>
            <person name="Breton M."/>
            <person name="Dupuy V."/>
            <person name="Lomenech A.M."/>
            <person name="Blanchard A."/>
            <person name="Sirand-Pugnet P."/>
        </authorList>
    </citation>
    <scope>NUCLEOTIDE SEQUENCE [LARGE SCALE GENOMIC DNA]</scope>
    <source>
        <strain evidence="5">95010</strain>
    </source>
</reference>
<gene>
    <name evidence="4" type="ORF">MLC_5480</name>
</gene>
<dbReference type="KEGG" id="mml:MLC_5480"/>
<feature type="region of interest" description="Disordered" evidence="1">
    <location>
        <begin position="281"/>
        <end position="301"/>
    </location>
</feature>
<feature type="chain" id="PRO_5003311379" evidence="3">
    <location>
        <begin position="27"/>
        <end position="359"/>
    </location>
</feature>
<reference evidence="5" key="1">
    <citation type="journal article" date="2011" name="BMC Genomics">
        <title>Mycoplasma mycoides, from "mycoides Small Colony" to "capri". A microevolutionary perspective.</title>
        <authorList>
            <person name="Thiaucourt F."/>
            <person name="Manso-Silvan L."/>
            <person name="Salah W."/>
            <person name="Barbe V."/>
            <person name="Berger A."/>
            <person name="Jacob D."/>
            <person name="Breton M."/>
            <person name="Dupuy V."/>
            <person name="Lomenech A.M."/>
            <person name="Blanchard A."/>
            <person name="Sirand-Pugnet P."/>
        </authorList>
    </citation>
    <scope>NUCLEOTIDE SEQUENCE [LARGE SCALE GENOMIC DNA]</scope>
    <source>
        <strain evidence="5">95010</strain>
    </source>
</reference>
<feature type="transmembrane region" description="Helical" evidence="2">
    <location>
        <begin position="330"/>
        <end position="355"/>
    </location>
</feature>
<organism evidence="4 5">
    <name type="scientific">Mycoplasma mycoides subsp. capri LC str. 95010</name>
    <dbReference type="NCBI Taxonomy" id="862259"/>
    <lineage>
        <taxon>Bacteria</taxon>
        <taxon>Bacillati</taxon>
        <taxon>Mycoplasmatota</taxon>
        <taxon>Mollicutes</taxon>
        <taxon>Mycoplasmataceae</taxon>
        <taxon>Mycoplasma</taxon>
    </lineage>
</organism>
<dbReference type="Proteomes" id="UP000010103">
    <property type="component" value="Chromosome"/>
</dbReference>
<dbReference type="EMBL" id="FQ377874">
    <property type="protein sequence ID" value="CBW54276.1"/>
    <property type="molecule type" value="Genomic_DNA"/>
</dbReference>
<evidence type="ECO:0000256" key="2">
    <source>
        <dbReference type="SAM" id="Phobius"/>
    </source>
</evidence>
<evidence type="ECO:0000313" key="4">
    <source>
        <dbReference type="EMBL" id="CBW54276.1"/>
    </source>
</evidence>
<keyword evidence="3" id="KW-0732">Signal</keyword>
<keyword evidence="2" id="KW-0472">Membrane</keyword>
<name>F4MQ93_MYCML</name>
<feature type="signal peptide" evidence="3">
    <location>
        <begin position="1"/>
        <end position="26"/>
    </location>
</feature>
<keyword evidence="2" id="KW-1133">Transmembrane helix</keyword>
<feature type="compositionally biased region" description="Basic and acidic residues" evidence="1">
    <location>
        <begin position="289"/>
        <end position="298"/>
    </location>
</feature>
<accession>F4MQ93</accession>
<dbReference type="RefSeq" id="WP_013729666.1">
    <property type="nucleotide sequence ID" value="NC_015431.1"/>
</dbReference>